<proteinExistence type="predicted"/>
<feature type="compositionally biased region" description="Polar residues" evidence="1">
    <location>
        <begin position="319"/>
        <end position="331"/>
    </location>
</feature>
<gene>
    <name evidence="2" type="ORF">BZG36_04381</name>
</gene>
<dbReference type="Proteomes" id="UP000242875">
    <property type="component" value="Unassembled WGS sequence"/>
</dbReference>
<sequence length="712" mass="77760">MEAGSAISATIESLGLAIDETQSAFCNSGDYTVDEKVSTLPETPAPFLSLPSFGGSDFFGLNNYTTSLKSPYTTPELTGSSVSISSGSDIALSLQPPTRFVKEQITYKMMAAEHPGSSSGDTYLASILGSATPTLTTDNNDPYLASILGYASGNGENAPRSRFRRLNSTSSSKSTVSNHNEGPGNGSVESSNVSAAKKTEVGSALLSHQQLTDQVTELSLDDVAYTPHRNHSTKVDDNSKSHYNVQERYIPYRQPEDVTSAAGSQMDQEDQRHDAESKQEPQIEEKDTNSIPASVSRTGTLRKRPKAYKAASKDESIYPLSTQASKSGNGQRDQKPSIEVISGKDDGYRFDWQDDTGDSLLDPIHRLRSILDSDNHAGTEGLSDIVESGIQQDIINKKMQAQQQTAVSTPVVLPPRLDVLTGAYRNGVEHRPLTLFHTMKMKSARQRALAYEQGFHHCINARSGLQEWLHRPSAKESPAFLADDRFARVPHRAHREKTSFGNKLRSFATPQSSSSKLMKLKQNNRSNTDQPWANLSTDTLSPTNTSSTNLSPTDFDNANLSPSSNRLKVTSSKAPWNAKRNMNRAQTSPSVIPPRPMQGQMRSASAQSNPTNARCHDRDDSPIDSVLVTPRDSIVESSMISYSSDPEDHQRAYSPMADNGSMLSVDEQTLNDLCAILPMHSRPLLADYLMRANGDYTVAIALCMQDANEGRL</sequence>
<reference evidence="2 3" key="1">
    <citation type="journal article" date="2017" name="Mycologia">
        <title>Bifiguratus adelaidae, gen. et sp. nov., a new member of Mucoromycotina in endophytic and soil-dwelling habitats.</title>
        <authorList>
            <person name="Torres-Cruz T.J."/>
            <person name="Billingsley Tobias T.L."/>
            <person name="Almatruk M."/>
            <person name="Hesse C."/>
            <person name="Kuske C.R."/>
            <person name="Desiro A."/>
            <person name="Benucci G.M."/>
            <person name="Bonito G."/>
            <person name="Stajich J.E."/>
            <person name="Dunlap C."/>
            <person name="Arnold A.E."/>
            <person name="Porras-Alfaro A."/>
        </authorList>
    </citation>
    <scope>NUCLEOTIDE SEQUENCE [LARGE SCALE GENOMIC DNA]</scope>
    <source>
        <strain evidence="2 3">AZ0501</strain>
    </source>
</reference>
<evidence type="ECO:0000313" key="2">
    <source>
        <dbReference type="EMBL" id="OZJ02341.1"/>
    </source>
</evidence>
<dbReference type="EMBL" id="MVBO01000161">
    <property type="protein sequence ID" value="OZJ02341.1"/>
    <property type="molecule type" value="Genomic_DNA"/>
</dbReference>
<accession>A0A261XVH3</accession>
<feature type="compositionally biased region" description="Polar residues" evidence="1">
    <location>
        <begin position="521"/>
        <end position="533"/>
    </location>
</feature>
<feature type="compositionally biased region" description="Low complexity" evidence="1">
    <location>
        <begin position="534"/>
        <end position="554"/>
    </location>
</feature>
<feature type="compositionally biased region" description="Polar residues" evidence="1">
    <location>
        <begin position="600"/>
        <end position="612"/>
    </location>
</feature>
<organism evidence="2 3">
    <name type="scientific">Bifiguratus adelaidae</name>
    <dbReference type="NCBI Taxonomy" id="1938954"/>
    <lineage>
        <taxon>Eukaryota</taxon>
        <taxon>Fungi</taxon>
        <taxon>Fungi incertae sedis</taxon>
        <taxon>Mucoromycota</taxon>
        <taxon>Mucoromycotina</taxon>
        <taxon>Endogonomycetes</taxon>
        <taxon>Endogonales</taxon>
        <taxon>Endogonales incertae sedis</taxon>
        <taxon>Bifiguratus</taxon>
    </lineage>
</organism>
<protein>
    <submittedName>
        <fullName evidence="2">Uncharacterized protein</fullName>
    </submittedName>
</protein>
<feature type="region of interest" description="Disordered" evidence="1">
    <location>
        <begin position="492"/>
        <end position="625"/>
    </location>
</feature>
<feature type="compositionally biased region" description="Low complexity" evidence="1">
    <location>
        <begin position="168"/>
        <end position="177"/>
    </location>
</feature>
<feature type="region of interest" description="Disordered" evidence="1">
    <location>
        <begin position="154"/>
        <end position="195"/>
    </location>
</feature>
<feature type="compositionally biased region" description="Polar residues" evidence="1">
    <location>
        <begin position="289"/>
        <end position="299"/>
    </location>
</feature>
<evidence type="ECO:0000313" key="3">
    <source>
        <dbReference type="Proteomes" id="UP000242875"/>
    </source>
</evidence>
<name>A0A261XVH3_9FUNG</name>
<dbReference type="AlphaFoldDB" id="A0A261XVH3"/>
<comment type="caution">
    <text evidence="2">The sequence shown here is derived from an EMBL/GenBank/DDBJ whole genome shotgun (WGS) entry which is preliminary data.</text>
</comment>
<keyword evidence="3" id="KW-1185">Reference proteome</keyword>
<dbReference type="OrthoDB" id="2401156at2759"/>
<feature type="compositionally biased region" description="Polar residues" evidence="1">
    <location>
        <begin position="556"/>
        <end position="574"/>
    </location>
</feature>
<evidence type="ECO:0000256" key="1">
    <source>
        <dbReference type="SAM" id="MobiDB-lite"/>
    </source>
</evidence>
<feature type="compositionally biased region" description="Basic and acidic residues" evidence="1">
    <location>
        <begin position="269"/>
        <end position="288"/>
    </location>
</feature>
<feature type="region of interest" description="Disordered" evidence="1">
    <location>
        <begin position="249"/>
        <end position="337"/>
    </location>
</feature>